<evidence type="ECO:0000313" key="2">
    <source>
        <dbReference type="EMBL" id="RYP11244.1"/>
    </source>
</evidence>
<reference evidence="2 3" key="1">
    <citation type="submission" date="2018-06" db="EMBL/GenBank/DDBJ databases">
        <title>Complete Genomes of Monosporascus.</title>
        <authorList>
            <person name="Robinson A.J."/>
            <person name="Natvig D.O."/>
        </authorList>
    </citation>
    <scope>NUCLEOTIDE SEQUENCE [LARGE SCALE GENOMIC DNA]</scope>
    <source>
        <strain evidence="2 3">CBS 110550</strain>
    </source>
</reference>
<dbReference type="PANTHER" id="PTHR42910:SF1">
    <property type="entry name" value="MAJOR FACILITATOR SUPERFAMILY (MFS) PROFILE DOMAIN-CONTAINING PROTEIN"/>
    <property type="match status" value="1"/>
</dbReference>
<protein>
    <submittedName>
        <fullName evidence="2">Uncharacterized protein</fullName>
    </submittedName>
</protein>
<evidence type="ECO:0000256" key="1">
    <source>
        <dbReference type="SAM" id="MobiDB-lite"/>
    </source>
</evidence>
<accession>A0A4Q4TX79</accession>
<dbReference type="EMBL" id="QJNU01000004">
    <property type="protein sequence ID" value="RYP11244.1"/>
    <property type="molecule type" value="Genomic_DNA"/>
</dbReference>
<dbReference type="Proteomes" id="UP000293360">
    <property type="component" value="Unassembled WGS sequence"/>
</dbReference>
<dbReference type="OrthoDB" id="4764300at2759"/>
<dbReference type="STRING" id="155417.A0A4Q4TX79"/>
<name>A0A4Q4TX79_9PEZI</name>
<dbReference type="AlphaFoldDB" id="A0A4Q4TX79"/>
<sequence>MVSIVMSGLVFGILVARLLSGIVTEYTSWRNIYWVSFDLLGRFSDPGCLRRDALVSRSGHLGVPGGSWQNTIVVASRMAIANVDPTAQNAVNAVYMVCMFCGELFGTAAGNALYAKGGWTHSGALNIAQMVAGMLTIIARGPHEKGWVRMGKWLNLKDKKVEEKTRTLGGVSDIEANDPVGAGGAEHRHGS</sequence>
<feature type="region of interest" description="Disordered" evidence="1">
    <location>
        <begin position="170"/>
        <end position="191"/>
    </location>
</feature>
<gene>
    <name evidence="2" type="ORF">DL764_000200</name>
</gene>
<proteinExistence type="predicted"/>
<comment type="caution">
    <text evidence="2">The sequence shown here is derived from an EMBL/GenBank/DDBJ whole genome shotgun (WGS) entry which is preliminary data.</text>
</comment>
<keyword evidence="3" id="KW-1185">Reference proteome</keyword>
<dbReference type="PANTHER" id="PTHR42910">
    <property type="entry name" value="TRANSPORTER SCO4007-RELATED"/>
    <property type="match status" value="1"/>
</dbReference>
<organism evidence="2 3">
    <name type="scientific">Monosporascus ibericus</name>
    <dbReference type="NCBI Taxonomy" id="155417"/>
    <lineage>
        <taxon>Eukaryota</taxon>
        <taxon>Fungi</taxon>
        <taxon>Dikarya</taxon>
        <taxon>Ascomycota</taxon>
        <taxon>Pezizomycotina</taxon>
        <taxon>Sordariomycetes</taxon>
        <taxon>Xylariomycetidae</taxon>
        <taxon>Xylariales</taxon>
        <taxon>Xylariales incertae sedis</taxon>
        <taxon>Monosporascus</taxon>
    </lineage>
</organism>
<evidence type="ECO:0000313" key="3">
    <source>
        <dbReference type="Proteomes" id="UP000293360"/>
    </source>
</evidence>